<reference evidence="8 9" key="1">
    <citation type="submission" date="2020-08" db="EMBL/GenBank/DDBJ databases">
        <title>Genomic Encyclopedia of Type Strains, Phase IV (KMG-IV): sequencing the most valuable type-strain genomes for metagenomic binning, comparative biology and taxonomic classification.</title>
        <authorList>
            <person name="Goeker M."/>
        </authorList>
    </citation>
    <scope>NUCLEOTIDE SEQUENCE [LARGE SCALE GENOMIC DNA]</scope>
    <source>
        <strain evidence="8 9">DSM 13481</strain>
    </source>
</reference>
<dbReference type="PANTHER" id="PTHR33602:SF1">
    <property type="entry name" value="REGULATORY PROTEIN RECX FAMILY PROTEIN"/>
    <property type="match status" value="1"/>
</dbReference>
<evidence type="ECO:0000256" key="3">
    <source>
        <dbReference type="ARBA" id="ARBA00018111"/>
    </source>
</evidence>
<accession>A0A841GEL3</accession>
<evidence type="ECO:0000259" key="6">
    <source>
        <dbReference type="Pfam" id="PF02631"/>
    </source>
</evidence>
<name>A0A841GEL3_9BACT</name>
<keyword evidence="9" id="KW-1185">Reference proteome</keyword>
<evidence type="ECO:0000313" key="9">
    <source>
        <dbReference type="Proteomes" id="UP000555828"/>
    </source>
</evidence>
<dbReference type="AlphaFoldDB" id="A0A841GEL3"/>
<evidence type="ECO:0000256" key="2">
    <source>
        <dbReference type="ARBA" id="ARBA00009695"/>
    </source>
</evidence>
<dbReference type="InterPro" id="IPR053924">
    <property type="entry name" value="RecX_HTH_2nd"/>
</dbReference>
<feature type="domain" description="RecX second three-helical" evidence="6">
    <location>
        <begin position="52"/>
        <end position="93"/>
    </location>
</feature>
<keyword evidence="4 5" id="KW-0963">Cytoplasm</keyword>
<sequence>MRKKNPINDALRLLKFRIRSEKEIYLRLKDKGYNDEEIKKTIEELKSKGFLDDEKFAYLYAYDSLTLKKKGPFLIKRELLNLGVDEYIIDDAISKVLSEVDIEQIKRELVKDMDARKAREYLYRRGFGGE</sequence>
<dbReference type="HAMAP" id="MF_01114">
    <property type="entry name" value="RecX"/>
    <property type="match status" value="1"/>
</dbReference>
<dbReference type="Pfam" id="PF21982">
    <property type="entry name" value="RecX_HTH1"/>
    <property type="match status" value="1"/>
</dbReference>
<dbReference type="Pfam" id="PF02631">
    <property type="entry name" value="RecX_HTH2"/>
    <property type="match status" value="1"/>
</dbReference>
<dbReference type="GO" id="GO:0006282">
    <property type="term" value="P:regulation of DNA repair"/>
    <property type="evidence" value="ECO:0007669"/>
    <property type="project" value="UniProtKB-UniRule"/>
</dbReference>
<evidence type="ECO:0000259" key="7">
    <source>
        <dbReference type="Pfam" id="PF21982"/>
    </source>
</evidence>
<comment type="subcellular location">
    <subcellularLocation>
        <location evidence="1 5">Cytoplasm</location>
    </subcellularLocation>
</comment>
<comment type="caution">
    <text evidence="8">The sequence shown here is derived from an EMBL/GenBank/DDBJ whole genome shotgun (WGS) entry which is preliminary data.</text>
</comment>
<dbReference type="PANTHER" id="PTHR33602">
    <property type="entry name" value="REGULATORY PROTEIN RECX FAMILY PROTEIN"/>
    <property type="match status" value="1"/>
</dbReference>
<dbReference type="EMBL" id="JACHEX010000001">
    <property type="protein sequence ID" value="MBB6061992.1"/>
    <property type="molecule type" value="Genomic_DNA"/>
</dbReference>
<feature type="domain" description="RecX first three-helical" evidence="7">
    <location>
        <begin position="8"/>
        <end position="45"/>
    </location>
</feature>
<evidence type="ECO:0000313" key="8">
    <source>
        <dbReference type="EMBL" id="MBB6061992.1"/>
    </source>
</evidence>
<dbReference type="InterPro" id="IPR003783">
    <property type="entry name" value="Regulatory_RecX"/>
</dbReference>
<organism evidence="8 9">
    <name type="scientific">Thermosipho japonicus</name>
    <dbReference type="NCBI Taxonomy" id="90323"/>
    <lineage>
        <taxon>Bacteria</taxon>
        <taxon>Thermotogati</taxon>
        <taxon>Thermotogota</taxon>
        <taxon>Thermotogae</taxon>
        <taxon>Thermotogales</taxon>
        <taxon>Fervidobacteriaceae</taxon>
        <taxon>Thermosipho</taxon>
    </lineage>
</organism>
<evidence type="ECO:0000256" key="1">
    <source>
        <dbReference type="ARBA" id="ARBA00004496"/>
    </source>
</evidence>
<gene>
    <name evidence="5" type="primary">recX</name>
    <name evidence="8" type="ORF">HNP65_000414</name>
</gene>
<dbReference type="InterPro" id="IPR036388">
    <property type="entry name" value="WH-like_DNA-bd_sf"/>
</dbReference>
<protein>
    <recommendedName>
        <fullName evidence="3 5">Regulatory protein RecX</fullName>
    </recommendedName>
</protein>
<evidence type="ECO:0000256" key="4">
    <source>
        <dbReference type="ARBA" id="ARBA00022490"/>
    </source>
</evidence>
<evidence type="ECO:0000256" key="5">
    <source>
        <dbReference type="HAMAP-Rule" id="MF_01114"/>
    </source>
</evidence>
<comment type="similarity">
    <text evidence="2 5">Belongs to the RecX family.</text>
</comment>
<dbReference type="Proteomes" id="UP000555828">
    <property type="component" value="Unassembled WGS sequence"/>
</dbReference>
<proteinExistence type="inferred from homology"/>
<dbReference type="Gene3D" id="1.10.10.10">
    <property type="entry name" value="Winged helix-like DNA-binding domain superfamily/Winged helix DNA-binding domain"/>
    <property type="match status" value="2"/>
</dbReference>
<dbReference type="GO" id="GO:0005737">
    <property type="term" value="C:cytoplasm"/>
    <property type="evidence" value="ECO:0007669"/>
    <property type="project" value="UniProtKB-SubCell"/>
</dbReference>
<dbReference type="RefSeq" id="WP_184618729.1">
    <property type="nucleotide sequence ID" value="NZ_JACHEX010000001.1"/>
</dbReference>
<comment type="function">
    <text evidence="5">Modulates RecA activity.</text>
</comment>
<dbReference type="InterPro" id="IPR053926">
    <property type="entry name" value="RecX_HTH_1st"/>
</dbReference>